<dbReference type="GO" id="GO:0016887">
    <property type="term" value="F:ATP hydrolysis activity"/>
    <property type="evidence" value="ECO:0007669"/>
    <property type="project" value="InterPro"/>
</dbReference>
<dbReference type="GO" id="GO:0005524">
    <property type="term" value="F:ATP binding"/>
    <property type="evidence" value="ECO:0007669"/>
    <property type="project" value="UniProtKB-KW"/>
</dbReference>
<dbReference type="Proteomes" id="UP000006346">
    <property type="component" value="Chromosome"/>
</dbReference>
<organism evidence="4 5">
    <name type="scientific">Desulfosporosinus orientis (strain ATCC 19365 / DSM 765 / NCIMB 8382 / VKM B-1628 / Singapore I)</name>
    <name type="common">Desulfotomaculum orientis</name>
    <dbReference type="NCBI Taxonomy" id="768706"/>
    <lineage>
        <taxon>Bacteria</taxon>
        <taxon>Bacillati</taxon>
        <taxon>Bacillota</taxon>
        <taxon>Clostridia</taxon>
        <taxon>Eubacteriales</taxon>
        <taxon>Desulfitobacteriaceae</taxon>
        <taxon>Desulfosporosinus</taxon>
    </lineage>
</organism>
<evidence type="ECO:0000313" key="4">
    <source>
        <dbReference type="EMBL" id="AET66105.1"/>
    </source>
</evidence>
<dbReference type="EMBL" id="CP003108">
    <property type="protein sequence ID" value="AET66105.1"/>
    <property type="molecule type" value="Genomic_DNA"/>
</dbReference>
<dbReference type="eggNOG" id="COG1118">
    <property type="taxonomic scope" value="Bacteria"/>
</dbReference>
<reference evidence="5" key="1">
    <citation type="submission" date="2011-11" db="EMBL/GenBank/DDBJ databases">
        <title>Complete sequence of Desulfosporosinus orientis DSM 765.</title>
        <authorList>
            <person name="Lucas S."/>
            <person name="Han J."/>
            <person name="Lapidus A."/>
            <person name="Cheng J.-F."/>
            <person name="Goodwin L."/>
            <person name="Pitluck S."/>
            <person name="Peters L."/>
            <person name="Ovchinnikova G."/>
            <person name="Teshima H."/>
            <person name="Detter J.C."/>
            <person name="Han C."/>
            <person name="Tapia R."/>
            <person name="Land M."/>
            <person name="Hauser L."/>
            <person name="Kyrpides N."/>
            <person name="Ivanova N."/>
            <person name="Pagani I."/>
            <person name="Pester M."/>
            <person name="Spring S."/>
            <person name="Ollivier B."/>
            <person name="Rattei T."/>
            <person name="Klenk H.-P."/>
            <person name="Wagner M."/>
            <person name="Loy A."/>
            <person name="Woyke T."/>
        </authorList>
    </citation>
    <scope>NUCLEOTIDE SEQUENCE [LARGE SCALE GENOMIC DNA]</scope>
    <source>
        <strain evidence="5">ATCC 19365 / DSM 765 / NCIMB 8382 / VKM B-1628</strain>
    </source>
</reference>
<evidence type="ECO:0000256" key="1">
    <source>
        <dbReference type="ARBA" id="ARBA00022741"/>
    </source>
</evidence>
<name>G7W7P0_DESOD</name>
<dbReference type="PATRIC" id="fig|768706.3.peg.363"/>
<dbReference type="InterPro" id="IPR003439">
    <property type="entry name" value="ABC_transporter-like_ATP-bd"/>
</dbReference>
<dbReference type="PROSITE" id="PS00211">
    <property type="entry name" value="ABC_TRANSPORTER_1"/>
    <property type="match status" value="1"/>
</dbReference>
<gene>
    <name evidence="4" type="ordered locus">Desor_0400</name>
</gene>
<keyword evidence="1" id="KW-0547">Nucleotide-binding</keyword>
<protein>
    <submittedName>
        <fullName evidence="4">ABC-type sulfate/molybdate transport systems, ATPase component</fullName>
    </submittedName>
</protein>
<dbReference type="STRING" id="768706.Desor_0400"/>
<dbReference type="AlphaFoldDB" id="G7W7P0"/>
<dbReference type="KEGG" id="dor:Desor_0400"/>
<dbReference type="PANTHER" id="PTHR43514:SF1">
    <property type="entry name" value="SULFATE_THIOSULFATE IMPORT ATP-BINDING PROTEIN CYSA"/>
    <property type="match status" value="1"/>
</dbReference>
<dbReference type="HOGENOM" id="CLU_000604_1_1_9"/>
<dbReference type="InterPro" id="IPR027417">
    <property type="entry name" value="P-loop_NTPase"/>
</dbReference>
<dbReference type="InterPro" id="IPR050334">
    <property type="entry name" value="Molybdenum_import_ModC"/>
</dbReference>
<dbReference type="Pfam" id="PF00005">
    <property type="entry name" value="ABC_tran"/>
    <property type="match status" value="1"/>
</dbReference>
<dbReference type="InterPro" id="IPR017871">
    <property type="entry name" value="ABC_transporter-like_CS"/>
</dbReference>
<dbReference type="InterPro" id="IPR003593">
    <property type="entry name" value="AAA+_ATPase"/>
</dbReference>
<evidence type="ECO:0000313" key="5">
    <source>
        <dbReference type="Proteomes" id="UP000006346"/>
    </source>
</evidence>
<dbReference type="Gene3D" id="3.40.50.300">
    <property type="entry name" value="P-loop containing nucleotide triphosphate hydrolases"/>
    <property type="match status" value="1"/>
</dbReference>
<dbReference type="PANTHER" id="PTHR43514">
    <property type="entry name" value="ABC TRANSPORTER I FAMILY MEMBER 10"/>
    <property type="match status" value="1"/>
</dbReference>
<accession>G7W7P0</accession>
<reference evidence="4 5" key="2">
    <citation type="journal article" date="2012" name="J. Bacteriol.">
        <title>Complete genome sequences of Desulfosporosinus orientis DSM765T, Desulfosporosinus youngiae DSM17734T, Desulfosporosinus meridiei DSM13257T, and Desulfosporosinus acidiphilus DSM22704T.</title>
        <authorList>
            <person name="Pester M."/>
            <person name="Brambilla E."/>
            <person name="Alazard D."/>
            <person name="Rattei T."/>
            <person name="Weinmaier T."/>
            <person name="Han J."/>
            <person name="Lucas S."/>
            <person name="Lapidus A."/>
            <person name="Cheng J.F."/>
            <person name="Goodwin L."/>
            <person name="Pitluck S."/>
            <person name="Peters L."/>
            <person name="Ovchinnikova G."/>
            <person name="Teshima H."/>
            <person name="Detter J.C."/>
            <person name="Han C.S."/>
            <person name="Tapia R."/>
            <person name="Land M.L."/>
            <person name="Hauser L."/>
            <person name="Kyrpides N.C."/>
            <person name="Ivanova N.N."/>
            <person name="Pagani I."/>
            <person name="Huntmann M."/>
            <person name="Wei C.L."/>
            <person name="Davenport K.W."/>
            <person name="Daligault H."/>
            <person name="Chain P.S."/>
            <person name="Chen A."/>
            <person name="Mavromatis K."/>
            <person name="Markowitz V."/>
            <person name="Szeto E."/>
            <person name="Mikhailova N."/>
            <person name="Pati A."/>
            <person name="Wagner M."/>
            <person name="Woyke T."/>
            <person name="Ollivier B."/>
            <person name="Klenk H.P."/>
            <person name="Spring S."/>
            <person name="Loy A."/>
        </authorList>
    </citation>
    <scope>NUCLEOTIDE SEQUENCE [LARGE SCALE GENOMIC DNA]</scope>
    <source>
        <strain evidence="5">ATCC 19365 / DSM 765 / NCIMB 8382 / VKM B-1628</strain>
    </source>
</reference>
<dbReference type="OrthoDB" id="9802264at2"/>
<keyword evidence="5" id="KW-1185">Reference proteome</keyword>
<evidence type="ECO:0000256" key="2">
    <source>
        <dbReference type="ARBA" id="ARBA00022840"/>
    </source>
</evidence>
<proteinExistence type="predicted"/>
<feature type="domain" description="ABC transporter" evidence="3">
    <location>
        <begin position="2"/>
        <end position="233"/>
    </location>
</feature>
<dbReference type="SMART" id="SM00382">
    <property type="entry name" value="AAA"/>
    <property type="match status" value="1"/>
</dbReference>
<dbReference type="RefSeq" id="WP_014182931.1">
    <property type="nucleotide sequence ID" value="NC_016584.1"/>
</dbReference>
<sequence>MELYVNIQKKLQGFELDLSFTASGDILGLLGASGSGKSMTLRCIAGIETPDQGRIVLNGRTLFDSEKGINLSCRKRKLGYLFQNYALFPNMTVEENIGFGIGNKKRDERKAIIREKVKMIKLEGLEKRYPSQLSGGQQQRVALARALAVDPEVLLLDEPFSALDDYLRSQMVKQLTETLADYSGVTLFVTHNMDEVYRVCEKLAVLSMGKMEAMGRKEEVFKYPPSLVAAQLTGCKNFSAARYIAPFELEALEWGMRLKTKRRISNLINNVGVHAHTLEIALDENEENVFRCWPKYASETPSRIIIYLELDNAQPKQDYYHLQWEISKQTWTTLQDKPQPWRLKINPDDLMII</sequence>
<keyword evidence="2" id="KW-0067">ATP-binding</keyword>
<dbReference type="SUPFAM" id="SSF52540">
    <property type="entry name" value="P-loop containing nucleoside triphosphate hydrolases"/>
    <property type="match status" value="1"/>
</dbReference>
<evidence type="ECO:0000259" key="3">
    <source>
        <dbReference type="PROSITE" id="PS50893"/>
    </source>
</evidence>
<dbReference type="PROSITE" id="PS50893">
    <property type="entry name" value="ABC_TRANSPORTER_2"/>
    <property type="match status" value="1"/>
</dbReference>